<name>A0A4Y2B9S7_ARAVE</name>
<evidence type="ECO:0000313" key="2">
    <source>
        <dbReference type="Proteomes" id="UP000499080"/>
    </source>
</evidence>
<organism evidence="1 2">
    <name type="scientific">Araneus ventricosus</name>
    <name type="common">Orbweaver spider</name>
    <name type="synonym">Epeira ventricosa</name>
    <dbReference type="NCBI Taxonomy" id="182803"/>
    <lineage>
        <taxon>Eukaryota</taxon>
        <taxon>Metazoa</taxon>
        <taxon>Ecdysozoa</taxon>
        <taxon>Arthropoda</taxon>
        <taxon>Chelicerata</taxon>
        <taxon>Arachnida</taxon>
        <taxon>Araneae</taxon>
        <taxon>Araneomorphae</taxon>
        <taxon>Entelegynae</taxon>
        <taxon>Araneoidea</taxon>
        <taxon>Araneidae</taxon>
        <taxon>Araneus</taxon>
    </lineage>
</organism>
<dbReference type="AlphaFoldDB" id="A0A4Y2B9S7"/>
<sequence length="329" mass="37415">MPVRIILDSASEVNFITSDCAMSLGLKRNRIRSSVSGINGLTQDIKYKTNAIISNKDDLFNESLKFIVVPKISPVTPSCNLDISRRFLLKHIKLADPSFHKPAKILVLLGAQVFLKIIKADQVEINDSIALQNSVFNYIVTGGLPRADNKLHCFLLSEQEGLKNLISKFWQLESIEDESFNLNSLTKFCEDNFVNNHRRDQTGHYIVQMAFLKEPSCLGESKQTAIRRLNSLWRKLEANPNLQQLYRNFIHYYLNIGHMEQVFEVSELTVAYYMPHHGVLRPDSKPTPLRTVFDASCATSTGESLNSILANGEVIQDKLFAILLRFRKK</sequence>
<dbReference type="EMBL" id="BGPR01000062">
    <property type="protein sequence ID" value="GBL88803.1"/>
    <property type="molecule type" value="Genomic_DNA"/>
</dbReference>
<proteinExistence type="predicted"/>
<reference evidence="1 2" key="1">
    <citation type="journal article" date="2019" name="Sci. Rep.">
        <title>Orb-weaving spider Araneus ventricosus genome elucidates the spidroin gene catalogue.</title>
        <authorList>
            <person name="Kono N."/>
            <person name="Nakamura H."/>
            <person name="Ohtoshi R."/>
            <person name="Moran D.A.P."/>
            <person name="Shinohara A."/>
            <person name="Yoshida Y."/>
            <person name="Fujiwara M."/>
            <person name="Mori M."/>
            <person name="Tomita M."/>
            <person name="Arakawa K."/>
        </authorList>
    </citation>
    <scope>NUCLEOTIDE SEQUENCE [LARGE SCALE GENOMIC DNA]</scope>
</reference>
<dbReference type="PANTHER" id="PTHR47331:SF1">
    <property type="entry name" value="GAG-LIKE PROTEIN"/>
    <property type="match status" value="1"/>
</dbReference>
<keyword evidence="2" id="KW-1185">Reference proteome</keyword>
<comment type="caution">
    <text evidence="1">The sequence shown here is derived from an EMBL/GenBank/DDBJ whole genome shotgun (WGS) entry which is preliminary data.</text>
</comment>
<protein>
    <submittedName>
        <fullName evidence="1">Uncharacterized protein</fullName>
    </submittedName>
</protein>
<dbReference type="Proteomes" id="UP000499080">
    <property type="component" value="Unassembled WGS sequence"/>
</dbReference>
<evidence type="ECO:0000313" key="1">
    <source>
        <dbReference type="EMBL" id="GBL88803.1"/>
    </source>
</evidence>
<gene>
    <name evidence="1" type="ORF">AVEN_158925_1</name>
</gene>
<dbReference type="PANTHER" id="PTHR47331">
    <property type="entry name" value="PHD-TYPE DOMAIN-CONTAINING PROTEIN"/>
    <property type="match status" value="1"/>
</dbReference>
<accession>A0A4Y2B9S7</accession>
<dbReference type="OrthoDB" id="6435492at2759"/>